<dbReference type="Pfam" id="PF03860">
    <property type="entry name" value="Csp"/>
    <property type="match status" value="1"/>
</dbReference>
<proteinExistence type="predicted"/>
<organism evidence="1 2">
    <name type="scientific">Exiguobacterium mexicanum</name>
    <dbReference type="NCBI Taxonomy" id="340146"/>
    <lineage>
        <taxon>Bacteria</taxon>
        <taxon>Bacillati</taxon>
        <taxon>Bacillota</taxon>
        <taxon>Bacilli</taxon>
        <taxon>Bacillales</taxon>
        <taxon>Bacillales Family XII. Incertae Sedis</taxon>
        <taxon>Exiguobacterium</taxon>
    </lineage>
</organism>
<reference evidence="1 2" key="1">
    <citation type="submission" date="2023-06" db="EMBL/GenBank/DDBJ databases">
        <title>Influencing factors and mechanism of Cr(VI) reduction by facultative anaerobic Exiguobacterium sp. PY14.</title>
        <authorList>
            <person name="Zou L."/>
        </authorList>
    </citation>
    <scope>NUCLEOTIDE SEQUENCE [LARGE SCALE GENOMIC DNA]</scope>
    <source>
        <strain evidence="1 2">PY14</strain>
    </source>
</reference>
<evidence type="ECO:0000313" key="2">
    <source>
        <dbReference type="Proteomes" id="UP001230807"/>
    </source>
</evidence>
<dbReference type="PANTHER" id="PTHR37310">
    <property type="entry name" value="CYTOPLASMIC PROTEIN-RELATED"/>
    <property type="match status" value="1"/>
</dbReference>
<dbReference type="CDD" id="cd08026">
    <property type="entry name" value="DUF326"/>
    <property type="match status" value="1"/>
</dbReference>
<gene>
    <name evidence="1" type="ORF">QR695_15165</name>
</gene>
<dbReference type="InterPro" id="IPR005560">
    <property type="entry name" value="Csp_YhjQ"/>
</dbReference>
<dbReference type="EMBL" id="JASWER010000024">
    <property type="protein sequence ID" value="MDL5378337.1"/>
    <property type="molecule type" value="Genomic_DNA"/>
</dbReference>
<name>A0ABT7MSZ7_9BACL</name>
<sequence>MNTGQQEILGALHNCIVTCNECFDACLSEHHVSSMAECIRLDRDCSEICSLLVQAISRNSSNIDVLARSCVEICERCADECSKHDHDHCKKCAEACNECAKICRKLIA</sequence>
<comment type="caution">
    <text evidence="1">The sequence shown here is derived from an EMBL/GenBank/DDBJ whole genome shotgun (WGS) entry which is preliminary data.</text>
</comment>
<dbReference type="Gene3D" id="1.20.1270.360">
    <property type="match status" value="1"/>
</dbReference>
<dbReference type="RefSeq" id="WP_214720047.1">
    <property type="nucleotide sequence ID" value="NZ_CP172296.1"/>
</dbReference>
<evidence type="ECO:0000313" key="1">
    <source>
        <dbReference type="EMBL" id="MDL5378337.1"/>
    </source>
</evidence>
<keyword evidence="2" id="KW-1185">Reference proteome</keyword>
<accession>A0ABT7MSZ7</accession>
<dbReference type="Proteomes" id="UP001230807">
    <property type="component" value="Unassembled WGS sequence"/>
</dbReference>
<dbReference type="InterPro" id="IPR044543">
    <property type="entry name" value="YHJQ-like"/>
</dbReference>
<protein>
    <submittedName>
        <fullName evidence="1">Four-helix bundle copper-binding protein</fullName>
    </submittedName>
</protein>
<dbReference type="PANTHER" id="PTHR37310:SF1">
    <property type="entry name" value="CYTOPLASMIC PROTEIN"/>
    <property type="match status" value="1"/>
</dbReference>